<sequence length="192" mass="21681">MTDTLFRHSEQSLTWGKGELVLDVFLEPTCPFSALAFNKLPALLNAAGPEQLQIKIRLQSQPWHMFSGIIVRYILAASTLNEGQSAVKTVMQSVADHREEFEFIDHCRGPNLHTTPEQLLQRLVSYSGVDVREIFDQTDLQDLVKRQAKYARQNGIHVSPSFMVNGLVQPDISSQDSVEEWMKKLGLAQSNQ</sequence>
<proteinExistence type="predicted"/>
<dbReference type="Proteomes" id="UP000242515">
    <property type="component" value="Unassembled WGS sequence"/>
</dbReference>
<dbReference type="RefSeq" id="WP_092673487.1">
    <property type="nucleotide sequence ID" value="NZ_FOGC01000003.1"/>
</dbReference>
<dbReference type="PANTHER" id="PTHR33875">
    <property type="entry name" value="OS09G0542200 PROTEIN"/>
    <property type="match status" value="1"/>
</dbReference>
<dbReference type="AlphaFoldDB" id="A0A1H9FZ89"/>
<organism evidence="1 2">
    <name type="scientific">Rosenbergiella nectarea</name>
    <dbReference type="NCBI Taxonomy" id="988801"/>
    <lineage>
        <taxon>Bacteria</taxon>
        <taxon>Pseudomonadati</taxon>
        <taxon>Pseudomonadota</taxon>
        <taxon>Gammaproteobacteria</taxon>
        <taxon>Enterobacterales</taxon>
        <taxon>Erwiniaceae</taxon>
        <taxon>Rosenbergiella</taxon>
    </lineage>
</organism>
<name>A0A1H9FZ89_9GAMM</name>
<dbReference type="SUPFAM" id="SSF52833">
    <property type="entry name" value="Thioredoxin-like"/>
    <property type="match status" value="1"/>
</dbReference>
<dbReference type="Gene3D" id="3.40.30.10">
    <property type="entry name" value="Glutaredoxin"/>
    <property type="match status" value="1"/>
</dbReference>
<evidence type="ECO:0000313" key="1">
    <source>
        <dbReference type="EMBL" id="SEQ43151.1"/>
    </source>
</evidence>
<dbReference type="EMBL" id="FOGC01000003">
    <property type="protein sequence ID" value="SEQ43151.1"/>
    <property type="molecule type" value="Genomic_DNA"/>
</dbReference>
<dbReference type="PANTHER" id="PTHR33875:SF2">
    <property type="entry name" value="ACR183CP"/>
    <property type="match status" value="1"/>
</dbReference>
<dbReference type="STRING" id="988801.SAMN05216522_1039"/>
<keyword evidence="2" id="KW-1185">Reference proteome</keyword>
<dbReference type="OrthoDB" id="6399456at2"/>
<dbReference type="InterPro" id="IPR036249">
    <property type="entry name" value="Thioredoxin-like_sf"/>
</dbReference>
<accession>A0A1H9FZ89</accession>
<evidence type="ECO:0000313" key="2">
    <source>
        <dbReference type="Proteomes" id="UP000242515"/>
    </source>
</evidence>
<reference evidence="2" key="1">
    <citation type="submission" date="2016-10" db="EMBL/GenBank/DDBJ databases">
        <authorList>
            <person name="Varghese N."/>
            <person name="Submissions S."/>
        </authorList>
    </citation>
    <scope>NUCLEOTIDE SEQUENCE [LARGE SCALE GENOMIC DNA]</scope>
    <source>
        <strain evidence="2">8N4</strain>
    </source>
</reference>
<gene>
    <name evidence="1" type="ORF">SAMN05216522_1039</name>
</gene>
<protein>
    <submittedName>
        <fullName evidence="1">Thioredoxin</fullName>
    </submittedName>
</protein>